<evidence type="ECO:0000256" key="9">
    <source>
        <dbReference type="ARBA" id="ARBA00022989"/>
    </source>
</evidence>
<name>A0AA50DK91_9GAMM</name>
<dbReference type="SUPFAM" id="SSF81342">
    <property type="entry name" value="Transmembrane di-heme cytochromes"/>
    <property type="match status" value="1"/>
</dbReference>
<evidence type="ECO:0000256" key="13">
    <source>
        <dbReference type="SAM" id="Phobius"/>
    </source>
</evidence>
<gene>
    <name evidence="15" type="ORF">Q3V30_14685</name>
</gene>
<keyword evidence="7" id="KW-0479">Metal-binding</keyword>
<evidence type="ECO:0000256" key="6">
    <source>
        <dbReference type="ARBA" id="ARBA00022692"/>
    </source>
</evidence>
<dbReference type="PANTHER" id="PTHR30529:SF1">
    <property type="entry name" value="CYTOCHROME B561 HOMOLOG 2"/>
    <property type="match status" value="1"/>
</dbReference>
<dbReference type="GO" id="GO:0020037">
    <property type="term" value="F:heme binding"/>
    <property type="evidence" value="ECO:0007669"/>
    <property type="project" value="TreeGrafter"/>
</dbReference>
<evidence type="ECO:0000256" key="11">
    <source>
        <dbReference type="ARBA" id="ARBA00023136"/>
    </source>
</evidence>
<dbReference type="GO" id="GO:0009055">
    <property type="term" value="F:electron transfer activity"/>
    <property type="evidence" value="ECO:0007669"/>
    <property type="project" value="InterPro"/>
</dbReference>
<feature type="transmembrane region" description="Helical" evidence="13">
    <location>
        <begin position="52"/>
        <end position="71"/>
    </location>
</feature>
<dbReference type="GO" id="GO:0022904">
    <property type="term" value="P:respiratory electron transport chain"/>
    <property type="evidence" value="ECO:0007669"/>
    <property type="project" value="InterPro"/>
</dbReference>
<keyword evidence="3" id="KW-0813">Transport</keyword>
<dbReference type="KEGG" id="epi:Q3V30_14685"/>
<evidence type="ECO:0000256" key="3">
    <source>
        <dbReference type="ARBA" id="ARBA00022448"/>
    </source>
</evidence>
<comment type="cofactor">
    <cofactor evidence="1">
        <name>heme b</name>
        <dbReference type="ChEBI" id="CHEBI:60344"/>
    </cofactor>
</comment>
<dbReference type="InterPro" id="IPR011577">
    <property type="entry name" value="Cyt_b561_bac/Ni-Hgenase"/>
</dbReference>
<evidence type="ECO:0000256" key="8">
    <source>
        <dbReference type="ARBA" id="ARBA00022982"/>
    </source>
</evidence>
<dbReference type="GO" id="GO:0046872">
    <property type="term" value="F:metal ion binding"/>
    <property type="evidence" value="ECO:0007669"/>
    <property type="project" value="UniProtKB-KW"/>
</dbReference>
<keyword evidence="10" id="KW-0408">Iron</keyword>
<keyword evidence="8" id="KW-0249">Electron transport</keyword>
<keyword evidence="16" id="KW-1185">Reference proteome</keyword>
<accession>A0AA50DK91</accession>
<dbReference type="RefSeq" id="WP_306206820.1">
    <property type="nucleotide sequence ID" value="NZ_CP132353.1"/>
</dbReference>
<evidence type="ECO:0000256" key="5">
    <source>
        <dbReference type="ARBA" id="ARBA00022617"/>
    </source>
</evidence>
<evidence type="ECO:0000256" key="10">
    <source>
        <dbReference type="ARBA" id="ARBA00023004"/>
    </source>
</evidence>
<dbReference type="InterPro" id="IPR016174">
    <property type="entry name" value="Di-haem_cyt_TM"/>
</dbReference>
<proteinExistence type="inferred from homology"/>
<organism evidence="15 16">
    <name type="scientific">Erwinia pyri</name>
    <dbReference type="NCBI Taxonomy" id="3062598"/>
    <lineage>
        <taxon>Bacteria</taxon>
        <taxon>Pseudomonadati</taxon>
        <taxon>Pseudomonadota</taxon>
        <taxon>Gammaproteobacteria</taxon>
        <taxon>Enterobacterales</taxon>
        <taxon>Erwiniaceae</taxon>
        <taxon>Erwinia</taxon>
    </lineage>
</organism>
<evidence type="ECO:0000256" key="4">
    <source>
        <dbReference type="ARBA" id="ARBA00022475"/>
    </source>
</evidence>
<keyword evidence="11 13" id="KW-0472">Membrane</keyword>
<dbReference type="GO" id="GO:0005886">
    <property type="term" value="C:plasma membrane"/>
    <property type="evidence" value="ECO:0007669"/>
    <property type="project" value="UniProtKB-SubCell"/>
</dbReference>
<comment type="subcellular location">
    <subcellularLocation>
        <location evidence="2">Cell membrane</location>
        <topology evidence="2">Multi-pass membrane protein</topology>
    </subcellularLocation>
</comment>
<dbReference type="PANTHER" id="PTHR30529">
    <property type="entry name" value="CYTOCHROME B561"/>
    <property type="match status" value="1"/>
</dbReference>
<feature type="transmembrane region" description="Helical" evidence="13">
    <location>
        <begin position="98"/>
        <end position="116"/>
    </location>
</feature>
<dbReference type="Proteomes" id="UP001228139">
    <property type="component" value="Chromosome"/>
</dbReference>
<feature type="transmembrane region" description="Helical" evidence="13">
    <location>
        <begin position="21"/>
        <end position="40"/>
    </location>
</feature>
<protein>
    <submittedName>
        <fullName evidence="15">Cytochrome b</fullName>
    </submittedName>
</protein>
<dbReference type="InterPro" id="IPR052168">
    <property type="entry name" value="Cytochrome_b561_oxidase"/>
</dbReference>
<evidence type="ECO:0000313" key="16">
    <source>
        <dbReference type="Proteomes" id="UP001228139"/>
    </source>
</evidence>
<dbReference type="AlphaFoldDB" id="A0AA50DK91"/>
<keyword evidence="9 13" id="KW-1133">Transmembrane helix</keyword>
<comment type="similarity">
    <text evidence="12">Belongs to the cytochrome b561 family.</text>
</comment>
<dbReference type="EMBL" id="CP132353">
    <property type="protein sequence ID" value="WLS77716.1"/>
    <property type="molecule type" value="Genomic_DNA"/>
</dbReference>
<feature type="domain" description="Cytochrome b561 bacterial/Ni-hydrogenase" evidence="14">
    <location>
        <begin position="11"/>
        <end position="183"/>
    </location>
</feature>
<evidence type="ECO:0000256" key="7">
    <source>
        <dbReference type="ARBA" id="ARBA00022723"/>
    </source>
</evidence>
<dbReference type="Pfam" id="PF01292">
    <property type="entry name" value="Ni_hydr_CYTB"/>
    <property type="match status" value="1"/>
</dbReference>
<keyword evidence="6 13" id="KW-0812">Transmembrane</keyword>
<reference evidence="15 16" key="1">
    <citation type="submission" date="2023-07" db="EMBL/GenBank/DDBJ databases">
        <title>Pathogenic bacteria of pear tree diseases.</title>
        <authorList>
            <person name="Zhang Z."/>
            <person name="He L."/>
            <person name="Huang R."/>
        </authorList>
    </citation>
    <scope>NUCLEOTIDE SEQUENCE [LARGE SCALE GENOMIC DNA]</scope>
    <source>
        <strain evidence="15 16">DE2</strain>
    </source>
</reference>
<evidence type="ECO:0000256" key="1">
    <source>
        <dbReference type="ARBA" id="ARBA00001970"/>
    </source>
</evidence>
<keyword evidence="4" id="KW-1003">Cell membrane</keyword>
<evidence type="ECO:0000256" key="2">
    <source>
        <dbReference type="ARBA" id="ARBA00004651"/>
    </source>
</evidence>
<feature type="transmembrane region" description="Helical" evidence="13">
    <location>
        <begin position="149"/>
        <end position="172"/>
    </location>
</feature>
<dbReference type="Gene3D" id="1.20.950.20">
    <property type="entry name" value="Transmembrane di-heme cytochromes, Chain C"/>
    <property type="match status" value="1"/>
</dbReference>
<keyword evidence="5" id="KW-0349">Heme</keyword>
<sequence length="185" mass="20924">MRQRQTATSTHYDKITLTLHWLTALDVIFLFASFQVWSRLEKGTPLRHNLQSLHISFGLLLALLMVFRIIWRASKGRRLPPASPSRAAHIGAKSVHGLLYLLLVAQVTLGFLFRWAQGAPFSFFGLGDLSELLYIDGSLRKLLGALHYYNAWLLILLAGGHAAMALLHHYVLRDGTLKRMIPKLK</sequence>
<evidence type="ECO:0000313" key="15">
    <source>
        <dbReference type="EMBL" id="WLS77716.1"/>
    </source>
</evidence>
<evidence type="ECO:0000259" key="14">
    <source>
        <dbReference type="Pfam" id="PF01292"/>
    </source>
</evidence>
<evidence type="ECO:0000256" key="12">
    <source>
        <dbReference type="ARBA" id="ARBA00037975"/>
    </source>
</evidence>